<feature type="signal peptide" evidence="1">
    <location>
        <begin position="1"/>
        <end position="25"/>
    </location>
</feature>
<feature type="chain" id="PRO_5034586317" evidence="1">
    <location>
        <begin position="26"/>
        <end position="676"/>
    </location>
</feature>
<dbReference type="EMBL" id="JACBAE010001308">
    <property type="protein sequence ID" value="KAF7166161.1"/>
    <property type="molecule type" value="Genomic_DNA"/>
</dbReference>
<name>A0A8H6Q5X3_9EURO</name>
<evidence type="ECO:0000313" key="2">
    <source>
        <dbReference type="EMBL" id="KAF7166161.1"/>
    </source>
</evidence>
<keyword evidence="1" id="KW-0732">Signal</keyword>
<reference evidence="2" key="1">
    <citation type="submission" date="2020-06" db="EMBL/GenBank/DDBJ databases">
        <title>Draft genome sequences of strains closely related to Aspergillus parafelis and Aspergillus hiratsukae.</title>
        <authorList>
            <person name="Dos Santos R.A.C."/>
            <person name="Rivero-Menendez O."/>
            <person name="Steenwyk J.L."/>
            <person name="Mead M.E."/>
            <person name="Goldman G.H."/>
            <person name="Alastruey-Izquierdo A."/>
            <person name="Rokas A."/>
        </authorList>
    </citation>
    <scope>NUCLEOTIDE SEQUENCE</scope>
    <source>
        <strain evidence="2">CNM-CM5623</strain>
    </source>
</reference>
<dbReference type="PANTHER" id="PTHR36205">
    <property type="entry name" value="CHROMOSOME 19, WHOLE GENOME SHOTGUN SEQUENCE"/>
    <property type="match status" value="1"/>
</dbReference>
<dbReference type="PANTHER" id="PTHR36205:SF2">
    <property type="entry name" value="MAJOR FACILITATOR SUPERFAMILY TRANSPORTER"/>
    <property type="match status" value="1"/>
</dbReference>
<dbReference type="AlphaFoldDB" id="A0A8H6Q5X3"/>
<dbReference type="Pfam" id="PF11885">
    <property type="entry name" value="DUF3405"/>
    <property type="match status" value="1"/>
</dbReference>
<dbReference type="Proteomes" id="UP000654922">
    <property type="component" value="Unassembled WGS sequence"/>
</dbReference>
<accession>A0A8H6Q5X3</accession>
<dbReference type="InterPro" id="IPR021822">
    <property type="entry name" value="DUF3405"/>
</dbReference>
<sequence>MAVRRARERTFLLTLFFVLFMTAFSLKHQYSLGNIEDILARMEEQPRSDYDDVGASSVFANFVSTVQRIRSPKNYKNPKVVDDPRFKGSTGKDTPKIYRPYPDYDSLEWQGKHRAPFDACVGPRNKLLNESLDDQVGVYVGIPQGFPHPMFGSYDAVGLDGQVSFDRYTRYGAYGFGEDEESVPHWIKPAKVNWKQVKWGELQKQCVERNANRFVKGAATDAGPEIPYPDFPAEGRSAVLIRTYIGKEYSENDLQVIRSMVTELALQTGGEYEVVLLLHVRDESLDIKQEEVYRKLLEENVPQEFWDMTVLWNTPLVAERYKDLNSSVIDIHHAQWFPVQWFMREHPEFEHFWNWEVDTRFTGHHYEYVDKITAFARRQPRRGLWDRNARFYIPEVHGDYEADYRNYVNRNEPDGVWGPAAVAGPGLKIQVYGPSTPTLFPRDDNFKWGVGEEADFICFLPIFHPIGTQWMSQNEVYGYEPGGDFPRRACLTTHSRISRRLLAALDEENLAGRHMGSEMFPVSTALYHGLKAVRAPHPIFSERPFPPEDVDFIFNPGVNGRTGSTALSPFSWGREIPFRDTSWYDRANLAGRLYWNFLGWEKGGTGGKEVSMSFLKYPNTVMGPTRLISIFFQYEHQHGRVCLPSILFHPVKDVRPDADSMNYKFDSELGFVPIDY</sequence>
<protein>
    <submittedName>
        <fullName evidence="2">Uncharacterized protein</fullName>
    </submittedName>
</protein>
<comment type="caution">
    <text evidence="2">The sequence shown here is derived from an EMBL/GenBank/DDBJ whole genome shotgun (WGS) entry which is preliminary data.</text>
</comment>
<evidence type="ECO:0000256" key="1">
    <source>
        <dbReference type="SAM" id="SignalP"/>
    </source>
</evidence>
<organism evidence="2 3">
    <name type="scientific">Aspergillus felis</name>
    <dbReference type="NCBI Taxonomy" id="1287682"/>
    <lineage>
        <taxon>Eukaryota</taxon>
        <taxon>Fungi</taxon>
        <taxon>Dikarya</taxon>
        <taxon>Ascomycota</taxon>
        <taxon>Pezizomycotina</taxon>
        <taxon>Eurotiomycetes</taxon>
        <taxon>Eurotiomycetidae</taxon>
        <taxon>Eurotiales</taxon>
        <taxon>Aspergillaceae</taxon>
        <taxon>Aspergillus</taxon>
        <taxon>Aspergillus subgen. Fumigati</taxon>
    </lineage>
</organism>
<evidence type="ECO:0000313" key="3">
    <source>
        <dbReference type="Proteomes" id="UP000654922"/>
    </source>
</evidence>
<dbReference type="OrthoDB" id="3353407at2759"/>
<gene>
    <name evidence="2" type="ORF">CNMCM5623_010038</name>
</gene>
<proteinExistence type="predicted"/>